<feature type="transmembrane region" description="Helical" evidence="7">
    <location>
        <begin position="21"/>
        <end position="38"/>
    </location>
</feature>
<feature type="transmembrane region" description="Helical" evidence="7">
    <location>
        <begin position="380"/>
        <end position="399"/>
    </location>
</feature>
<name>D2B1Z1_STRRD</name>
<proteinExistence type="predicted"/>
<feature type="transmembrane region" description="Helical" evidence="7">
    <location>
        <begin position="290"/>
        <end position="312"/>
    </location>
</feature>
<dbReference type="OrthoDB" id="3524613at2"/>
<feature type="transmembrane region" description="Helical" evidence="7">
    <location>
        <begin position="85"/>
        <end position="108"/>
    </location>
</feature>
<sequence>MPSPEVATPLRRTVQTMASNTLRLVLATGTGVLIARALQPESRGVYAVVTTAALIAMTLGQLSLDRSQIALWPDASQRRFLMGNGLLLGLLLGVVSASATFAVTALFVPQATPYLLVIAMLTVPFGISWTNLQGILLLQSRTRLVNGAWVLTGLVQFLPILGFAVAGSLTVTSVIVCWAASTVAPFILFLYVLRRSALGGDAALARRQLALSGRYHIGRVAFYLHMTADVLLLNTLASPSEVGLYTVAVSILSLAQVPTEAVRQVCLPGQVVENDRDAGDTTARALRFNLMFSAIVIIALVVTAPVLVPLVYGSAYAGSVAPLFALAAGALALAPLRVVEQYLIRLGRPMTMTAIAIAGLAVNLGLNAVLIPLWGAVGAGLASTASYTVMVAIEITWFIRVSKVGARGVLPQISDLRPVLSGLARMRRGTSKGPAESHDHAGDGRLSV</sequence>
<evidence type="ECO:0000256" key="1">
    <source>
        <dbReference type="ARBA" id="ARBA00004651"/>
    </source>
</evidence>
<feature type="transmembrane region" description="Helical" evidence="7">
    <location>
        <begin position="171"/>
        <end position="193"/>
    </location>
</feature>
<dbReference type="AlphaFoldDB" id="D2B1Z1"/>
<reference evidence="8 9" key="1">
    <citation type="journal article" date="2010" name="Stand. Genomic Sci.">
        <title>Complete genome sequence of Streptosporangium roseum type strain (NI 9100).</title>
        <authorList>
            <person name="Nolan M."/>
            <person name="Sikorski J."/>
            <person name="Jando M."/>
            <person name="Lucas S."/>
            <person name="Lapidus A."/>
            <person name="Glavina Del Rio T."/>
            <person name="Chen F."/>
            <person name="Tice H."/>
            <person name="Pitluck S."/>
            <person name="Cheng J.F."/>
            <person name="Chertkov O."/>
            <person name="Sims D."/>
            <person name="Meincke L."/>
            <person name="Brettin T."/>
            <person name="Han C."/>
            <person name="Detter J.C."/>
            <person name="Bruce D."/>
            <person name="Goodwin L."/>
            <person name="Land M."/>
            <person name="Hauser L."/>
            <person name="Chang Y.J."/>
            <person name="Jeffries C.D."/>
            <person name="Ivanova N."/>
            <person name="Mavromatis K."/>
            <person name="Mikhailova N."/>
            <person name="Chen A."/>
            <person name="Palaniappan K."/>
            <person name="Chain P."/>
            <person name="Rohde M."/>
            <person name="Goker M."/>
            <person name="Bristow J."/>
            <person name="Eisen J.A."/>
            <person name="Markowitz V."/>
            <person name="Hugenholtz P."/>
            <person name="Kyrpides N.C."/>
            <person name="Klenk H.P."/>
        </authorList>
    </citation>
    <scope>NUCLEOTIDE SEQUENCE [LARGE SCALE GENOMIC DNA]</scope>
    <source>
        <strain evidence="9">ATCC 12428 / DSM 43021 / JCM 3005 / NI 9100</strain>
    </source>
</reference>
<evidence type="ECO:0000256" key="3">
    <source>
        <dbReference type="ARBA" id="ARBA00022692"/>
    </source>
</evidence>
<feature type="transmembrane region" description="Helical" evidence="7">
    <location>
        <begin position="144"/>
        <end position="165"/>
    </location>
</feature>
<keyword evidence="3 7" id="KW-0812">Transmembrane</keyword>
<organism evidence="8 9">
    <name type="scientific">Streptosporangium roseum (strain ATCC 12428 / DSM 43021 / JCM 3005 / KCTC 9067 / NCIMB 10171 / NRRL 2505 / NI 9100)</name>
    <dbReference type="NCBI Taxonomy" id="479432"/>
    <lineage>
        <taxon>Bacteria</taxon>
        <taxon>Bacillati</taxon>
        <taxon>Actinomycetota</taxon>
        <taxon>Actinomycetes</taxon>
        <taxon>Streptosporangiales</taxon>
        <taxon>Streptosporangiaceae</taxon>
        <taxon>Streptosporangium</taxon>
    </lineage>
</organism>
<feature type="region of interest" description="Disordered" evidence="6">
    <location>
        <begin position="428"/>
        <end position="448"/>
    </location>
</feature>
<gene>
    <name evidence="8" type="ordered locus">Sros_6501</name>
</gene>
<keyword evidence="4 7" id="KW-1133">Transmembrane helix</keyword>
<evidence type="ECO:0000313" key="9">
    <source>
        <dbReference type="Proteomes" id="UP000002029"/>
    </source>
</evidence>
<dbReference type="EMBL" id="CP001814">
    <property type="protein sequence ID" value="ACZ89215.1"/>
    <property type="molecule type" value="Genomic_DNA"/>
</dbReference>
<evidence type="ECO:0000256" key="7">
    <source>
        <dbReference type="SAM" id="Phobius"/>
    </source>
</evidence>
<feature type="transmembrane region" description="Helical" evidence="7">
    <location>
        <begin position="318"/>
        <end position="339"/>
    </location>
</feature>
<feature type="compositionally biased region" description="Basic and acidic residues" evidence="6">
    <location>
        <begin position="435"/>
        <end position="448"/>
    </location>
</feature>
<dbReference type="Pfam" id="PF01943">
    <property type="entry name" value="Polysacc_synt"/>
    <property type="match status" value="1"/>
</dbReference>
<dbReference type="KEGG" id="sro:Sros_6501"/>
<evidence type="ECO:0000313" key="8">
    <source>
        <dbReference type="EMBL" id="ACZ89215.1"/>
    </source>
</evidence>
<dbReference type="PANTHER" id="PTHR30250:SF11">
    <property type="entry name" value="O-ANTIGEN TRANSPORTER-RELATED"/>
    <property type="match status" value="1"/>
</dbReference>
<dbReference type="HOGENOM" id="CLU_022017_5_4_11"/>
<evidence type="ECO:0000256" key="5">
    <source>
        <dbReference type="ARBA" id="ARBA00023136"/>
    </source>
</evidence>
<accession>D2B1Z1</accession>
<dbReference type="InterPro" id="IPR050833">
    <property type="entry name" value="Poly_Biosynth_Transport"/>
</dbReference>
<evidence type="ECO:0000256" key="2">
    <source>
        <dbReference type="ARBA" id="ARBA00022475"/>
    </source>
</evidence>
<feature type="transmembrane region" description="Helical" evidence="7">
    <location>
        <begin position="351"/>
        <end position="374"/>
    </location>
</feature>
<protein>
    <submittedName>
        <fullName evidence="8">Membrane protein involved in the export of O-antigen and teichoic acid-like protein</fullName>
    </submittedName>
</protein>
<evidence type="ECO:0000256" key="4">
    <source>
        <dbReference type="ARBA" id="ARBA00022989"/>
    </source>
</evidence>
<feature type="transmembrane region" description="Helical" evidence="7">
    <location>
        <begin position="44"/>
        <end position="64"/>
    </location>
</feature>
<dbReference type="Proteomes" id="UP000002029">
    <property type="component" value="Chromosome"/>
</dbReference>
<comment type="subcellular location">
    <subcellularLocation>
        <location evidence="1">Cell membrane</location>
        <topology evidence="1">Multi-pass membrane protein</topology>
    </subcellularLocation>
</comment>
<dbReference type="PANTHER" id="PTHR30250">
    <property type="entry name" value="PST FAMILY PREDICTED COLANIC ACID TRANSPORTER"/>
    <property type="match status" value="1"/>
</dbReference>
<feature type="transmembrane region" description="Helical" evidence="7">
    <location>
        <begin position="114"/>
        <end position="132"/>
    </location>
</feature>
<evidence type="ECO:0000256" key="6">
    <source>
        <dbReference type="SAM" id="MobiDB-lite"/>
    </source>
</evidence>
<keyword evidence="5 7" id="KW-0472">Membrane</keyword>
<dbReference type="eggNOG" id="COG2244">
    <property type="taxonomic scope" value="Bacteria"/>
</dbReference>
<dbReference type="GO" id="GO:0005886">
    <property type="term" value="C:plasma membrane"/>
    <property type="evidence" value="ECO:0007669"/>
    <property type="project" value="UniProtKB-SubCell"/>
</dbReference>
<dbReference type="InterPro" id="IPR002797">
    <property type="entry name" value="Polysacc_synth"/>
</dbReference>
<keyword evidence="2" id="KW-1003">Cell membrane</keyword>
<dbReference type="STRING" id="479432.Sros_6501"/>
<keyword evidence="9" id="KW-1185">Reference proteome</keyword>